<dbReference type="GO" id="GO:0005975">
    <property type="term" value="P:carbohydrate metabolic process"/>
    <property type="evidence" value="ECO:0007669"/>
    <property type="project" value="InterPro"/>
</dbReference>
<gene>
    <name evidence="3" type="ORF">LH29_14060</name>
</gene>
<protein>
    <submittedName>
        <fullName evidence="3">Glycoside hydrolase</fullName>
    </submittedName>
</protein>
<evidence type="ECO:0000313" key="4">
    <source>
        <dbReference type="Proteomes" id="UP000032544"/>
    </source>
</evidence>
<organism evidence="3 4">
    <name type="scientific">Draconibacterium sediminis</name>
    <dbReference type="NCBI Taxonomy" id="1544798"/>
    <lineage>
        <taxon>Bacteria</taxon>
        <taxon>Pseudomonadati</taxon>
        <taxon>Bacteroidota</taxon>
        <taxon>Bacteroidia</taxon>
        <taxon>Marinilabiliales</taxon>
        <taxon>Prolixibacteraceae</taxon>
        <taxon>Draconibacterium</taxon>
    </lineage>
</organism>
<dbReference type="PANTHER" id="PTHR10963:SF55">
    <property type="entry name" value="GLYCOSIDE HYDROLASE FAMILY 16 PROTEIN"/>
    <property type="match status" value="1"/>
</dbReference>
<comment type="caution">
    <text evidence="3">The sequence shown here is derived from an EMBL/GenBank/DDBJ whole genome shotgun (WGS) entry which is preliminary data.</text>
</comment>
<dbReference type="InterPro" id="IPR000757">
    <property type="entry name" value="Beta-glucanase-like"/>
</dbReference>
<dbReference type="Pfam" id="PF00722">
    <property type="entry name" value="Glyco_hydro_16"/>
    <property type="match status" value="1"/>
</dbReference>
<evidence type="ECO:0000313" key="3">
    <source>
        <dbReference type="EMBL" id="KJF43358.1"/>
    </source>
</evidence>
<name>A0A0D8JC38_9BACT</name>
<dbReference type="SUPFAM" id="SSF49899">
    <property type="entry name" value="Concanavalin A-like lectins/glucanases"/>
    <property type="match status" value="1"/>
</dbReference>
<dbReference type="PANTHER" id="PTHR10963">
    <property type="entry name" value="GLYCOSYL HYDROLASE-RELATED"/>
    <property type="match status" value="1"/>
</dbReference>
<evidence type="ECO:0000259" key="2">
    <source>
        <dbReference type="PROSITE" id="PS51762"/>
    </source>
</evidence>
<dbReference type="InterPro" id="IPR013320">
    <property type="entry name" value="ConA-like_dom_sf"/>
</dbReference>
<feature type="domain" description="GH16" evidence="2">
    <location>
        <begin position="32"/>
        <end position="267"/>
    </location>
</feature>
<dbReference type="Gene3D" id="2.60.120.200">
    <property type="match status" value="1"/>
</dbReference>
<dbReference type="AlphaFoldDB" id="A0A0D8JC38"/>
<sequence length="267" mass="30695">MASYICLLAIVTNEKFHQKDGSANSEKVEWQLVWEDNFEEDGLPDAEIWNYEEGYIRNKEAQYYTKQRPENARVENGNLIIEARKDNWEGTEITSASLNTYGKKSVLYGKIEVRAKLPTGVGTWPAIWMLGDAIRNGTGWPKCGEIDIMENVGFDPDVIHANIHTEAYNHVRGTNKGNSITVEKPWDDFHIYAVEWFEDRMLFYVDDNLYFTFENEGAGNSVWPFDKPHYLILNLAIGGGWGGQQGIADDLLPQKYYVDYVKVYKEK</sequence>
<keyword evidence="4" id="KW-1185">Reference proteome</keyword>
<comment type="similarity">
    <text evidence="1">Belongs to the glycosyl hydrolase 16 family.</text>
</comment>
<dbReference type="STRING" id="1544798.LH29_14060"/>
<dbReference type="CDD" id="cd08023">
    <property type="entry name" value="GH16_laminarinase_like"/>
    <property type="match status" value="1"/>
</dbReference>
<evidence type="ECO:0000256" key="1">
    <source>
        <dbReference type="ARBA" id="ARBA00006865"/>
    </source>
</evidence>
<accession>A0A0D8JC38</accession>
<dbReference type="GO" id="GO:0004553">
    <property type="term" value="F:hydrolase activity, hydrolyzing O-glycosyl compounds"/>
    <property type="evidence" value="ECO:0007669"/>
    <property type="project" value="InterPro"/>
</dbReference>
<dbReference type="InterPro" id="IPR050546">
    <property type="entry name" value="Glycosyl_Hydrlase_16"/>
</dbReference>
<dbReference type="Proteomes" id="UP000032544">
    <property type="component" value="Unassembled WGS sequence"/>
</dbReference>
<keyword evidence="3" id="KW-0378">Hydrolase</keyword>
<dbReference type="EMBL" id="JRHC01000003">
    <property type="protein sequence ID" value="KJF43358.1"/>
    <property type="molecule type" value="Genomic_DNA"/>
</dbReference>
<proteinExistence type="inferred from homology"/>
<dbReference type="PROSITE" id="PS51762">
    <property type="entry name" value="GH16_2"/>
    <property type="match status" value="1"/>
</dbReference>
<reference evidence="3 4" key="1">
    <citation type="submission" date="2014-09" db="EMBL/GenBank/DDBJ databases">
        <title>Draft Genome Sequence of Draconibacterium sp. JN14CK-3.</title>
        <authorList>
            <person name="Dong C."/>
            <person name="Lai Q."/>
            <person name="Shao Z."/>
        </authorList>
    </citation>
    <scope>NUCLEOTIDE SEQUENCE [LARGE SCALE GENOMIC DNA]</scope>
    <source>
        <strain evidence="3 4">JN14CK-3</strain>
    </source>
</reference>
<dbReference type="PATRIC" id="fig|1544798.3.peg.2975"/>